<dbReference type="OrthoDB" id="9769144at2"/>
<protein>
    <submittedName>
        <fullName evidence="2">Threonine dehydrogenase</fullName>
    </submittedName>
</protein>
<sequence length="695" mass="75459">MDWSLSFSPMIDDRLLAGLAVAVAVVALVGLFRRTPGAWLRALAGGLLLLALAVPSLRQEDRETVPAVVTIVTDRSASQGFGEREGQTDAAVAGLRERIERLGGFEVREVAADSAGTDGTHLFGVLEQALADVPEGRVGGTVLVTDGQVHDIPADAAELGFNAPVHVLVTGHEQESDRRVVLNSTPRFGIVGEEKPITFHVEDVGPAAPEPGPGTRVEVQIRRDGELLRTMNVTPGDNVTVPVEIAHGGKNLIEIEAAPLEGELTDQNNRGVISVEGIRDTLRVLLVSGSPHAGERTWRNILKSDASVDLVHFTILRPPEKQDGTPISELSLIAFPTRELFSEKIDQFDLIIFDRYQSRGVLPILYYDNIARYVEDGGAVLVASGPEYAENVSLFRTPLASVLPAQPSGRVVEEPYRAALSIEGQRHPITRDLVPAGATVGDWSEWFRLVEANPAGETRTLMTGAEEMPLLVTARQGEGRIALMLSDHAWLWARGFEGGGPYVPLLRRLSHWLMKETDLEEEALRAYQEGDRLVIERQTMEESVPEATLTRPSDIEETLEMTQAEPGRWRVAVEAEQQGLYRVVQGDLRTVASVGPANPKEFAEVLSTQEKLSPLAEQTGGGVYRLAEDPGDTPSLPRILPVRAGNSASGSDWMGLRRSEDSILHGVHTLPVMSGILGLLLLLAALAGTWFREGR</sequence>
<feature type="transmembrane region" description="Helical" evidence="1">
    <location>
        <begin position="39"/>
        <end position="57"/>
    </location>
</feature>
<accession>V4RAF3</accession>
<evidence type="ECO:0000256" key="1">
    <source>
        <dbReference type="SAM" id="Phobius"/>
    </source>
</evidence>
<reference evidence="2 3" key="1">
    <citation type="journal article" date="2014" name="Genome Announc.">
        <title>Draft Genome Sequence of Lutibaculum baratangense Strain AMV1T, Isolated from a Mud Volcano in Andamans, India.</title>
        <authorList>
            <person name="Singh A."/>
            <person name="Sreenivas A."/>
            <person name="Sathyanarayana Reddy G."/>
            <person name="Pinnaka A.K."/>
            <person name="Shivaji S."/>
        </authorList>
    </citation>
    <scope>NUCLEOTIDE SEQUENCE [LARGE SCALE GENOMIC DNA]</scope>
    <source>
        <strain evidence="2 3">AMV1</strain>
    </source>
</reference>
<dbReference type="PANTHER" id="PTHR37947">
    <property type="entry name" value="BLL2462 PROTEIN"/>
    <property type="match status" value="1"/>
</dbReference>
<keyword evidence="1" id="KW-0472">Membrane</keyword>
<feature type="transmembrane region" description="Helical" evidence="1">
    <location>
        <begin position="670"/>
        <end position="691"/>
    </location>
</feature>
<keyword evidence="3" id="KW-1185">Reference proteome</keyword>
<dbReference type="Gene3D" id="3.40.50.880">
    <property type="match status" value="1"/>
</dbReference>
<dbReference type="Proteomes" id="UP000017819">
    <property type="component" value="Unassembled WGS sequence"/>
</dbReference>
<organism evidence="2 3">
    <name type="scientific">Lutibaculum baratangense AMV1</name>
    <dbReference type="NCBI Taxonomy" id="631454"/>
    <lineage>
        <taxon>Bacteria</taxon>
        <taxon>Pseudomonadati</taxon>
        <taxon>Pseudomonadota</taxon>
        <taxon>Alphaproteobacteria</taxon>
        <taxon>Hyphomicrobiales</taxon>
        <taxon>Tepidamorphaceae</taxon>
        <taxon>Lutibaculum</taxon>
    </lineage>
</organism>
<dbReference type="PANTHER" id="PTHR37947:SF1">
    <property type="entry name" value="BLL2462 PROTEIN"/>
    <property type="match status" value="1"/>
</dbReference>
<feature type="transmembrane region" description="Helical" evidence="1">
    <location>
        <begin position="15"/>
        <end position="32"/>
    </location>
</feature>
<evidence type="ECO:0000313" key="2">
    <source>
        <dbReference type="EMBL" id="ESR23156.1"/>
    </source>
</evidence>
<dbReference type="AlphaFoldDB" id="V4RAF3"/>
<keyword evidence="1" id="KW-1133">Transmembrane helix</keyword>
<dbReference type="InterPro" id="IPR029062">
    <property type="entry name" value="Class_I_gatase-like"/>
</dbReference>
<dbReference type="STRING" id="631454.N177_3224"/>
<dbReference type="EMBL" id="AWXZ01000039">
    <property type="protein sequence ID" value="ESR23156.1"/>
    <property type="molecule type" value="Genomic_DNA"/>
</dbReference>
<proteinExistence type="predicted"/>
<dbReference type="eggNOG" id="COG5426">
    <property type="taxonomic scope" value="Bacteria"/>
</dbReference>
<gene>
    <name evidence="2" type="ORF">N177_3224</name>
</gene>
<dbReference type="SUPFAM" id="SSF52317">
    <property type="entry name" value="Class I glutamine amidotransferase-like"/>
    <property type="match status" value="1"/>
</dbReference>
<comment type="caution">
    <text evidence="2">The sequence shown here is derived from an EMBL/GenBank/DDBJ whole genome shotgun (WGS) entry which is preliminary data.</text>
</comment>
<dbReference type="PATRIC" id="fig|631454.5.peg.3184"/>
<name>V4RAF3_9HYPH</name>
<evidence type="ECO:0000313" key="3">
    <source>
        <dbReference type="Proteomes" id="UP000017819"/>
    </source>
</evidence>
<keyword evidence="1" id="KW-0812">Transmembrane</keyword>
<dbReference type="RefSeq" id="WP_023433343.1">
    <property type="nucleotide sequence ID" value="NZ_AWXZ01000039.1"/>
</dbReference>